<comment type="caution">
    <text evidence="3">The sequence shown here is derived from an EMBL/GenBank/DDBJ whole genome shotgun (WGS) entry which is preliminary data.</text>
</comment>
<dbReference type="PANTHER" id="PTHR43489">
    <property type="entry name" value="ISOMERASE"/>
    <property type="match status" value="1"/>
</dbReference>
<dbReference type="InterPro" id="IPR050417">
    <property type="entry name" value="Sugar_Epim/Isomerase"/>
</dbReference>
<dbReference type="EC" id="5.3.1.22" evidence="3"/>
<dbReference type="AlphaFoldDB" id="A0A0L6Z881"/>
<evidence type="ECO:0000256" key="1">
    <source>
        <dbReference type="ARBA" id="ARBA00023235"/>
    </source>
</evidence>
<dbReference type="Proteomes" id="UP000037043">
    <property type="component" value="Unassembled WGS sequence"/>
</dbReference>
<dbReference type="GO" id="GO:0008903">
    <property type="term" value="F:hydroxypyruvate isomerase activity"/>
    <property type="evidence" value="ECO:0007669"/>
    <property type="project" value="UniProtKB-EC"/>
</dbReference>
<dbReference type="Gene3D" id="3.20.20.150">
    <property type="entry name" value="Divalent-metal-dependent TIM barrel enzymes"/>
    <property type="match status" value="1"/>
</dbReference>
<sequence length="94" mass="10613">MKKSVCIETIFTEVPFEERFKLVEEAGFSYIEYINYIGYIHIADVPGRHEPGTGEINFSNIFNVLNSLKYGGFIGFELFPSKASGIVVSELLKL</sequence>
<feature type="domain" description="Xylose isomerase-like TIM barrel" evidence="2">
    <location>
        <begin position="35"/>
        <end position="80"/>
    </location>
</feature>
<name>A0A0L6Z881_9CLOT</name>
<keyword evidence="1 3" id="KW-0413">Isomerase</keyword>
<dbReference type="PATRIC" id="fig|1121318.3.peg.2294"/>
<dbReference type="RefSeq" id="WP_052221801.1">
    <property type="nucleotide sequence ID" value="NZ_LHUR01000027.1"/>
</dbReference>
<keyword evidence="3" id="KW-0670">Pyruvate</keyword>
<evidence type="ECO:0000313" key="3">
    <source>
        <dbReference type="EMBL" id="KOA19176.1"/>
    </source>
</evidence>
<dbReference type="InterPro" id="IPR036237">
    <property type="entry name" value="Xyl_isomerase-like_sf"/>
</dbReference>
<gene>
    <name evidence="3" type="primary">hyi</name>
    <name evidence="3" type="ORF">CLHOM_22820</name>
</gene>
<dbReference type="STRING" id="36844.SAMN04488501_10639"/>
<dbReference type="Pfam" id="PF01261">
    <property type="entry name" value="AP_endonuc_2"/>
    <property type="match status" value="1"/>
</dbReference>
<evidence type="ECO:0000259" key="2">
    <source>
        <dbReference type="Pfam" id="PF01261"/>
    </source>
</evidence>
<protein>
    <submittedName>
        <fullName evidence="3">Hydroxypyruvate isomerase</fullName>
        <ecNumber evidence="3">5.3.1.22</ecNumber>
    </submittedName>
</protein>
<organism evidence="3 4">
    <name type="scientific">Clostridium homopropionicum DSM 5847</name>
    <dbReference type="NCBI Taxonomy" id="1121318"/>
    <lineage>
        <taxon>Bacteria</taxon>
        <taxon>Bacillati</taxon>
        <taxon>Bacillota</taxon>
        <taxon>Clostridia</taxon>
        <taxon>Eubacteriales</taxon>
        <taxon>Clostridiaceae</taxon>
        <taxon>Clostridium</taxon>
    </lineage>
</organism>
<proteinExistence type="predicted"/>
<dbReference type="SUPFAM" id="SSF51658">
    <property type="entry name" value="Xylose isomerase-like"/>
    <property type="match status" value="2"/>
</dbReference>
<dbReference type="EMBL" id="LHUR01000027">
    <property type="protein sequence ID" value="KOA19176.1"/>
    <property type="molecule type" value="Genomic_DNA"/>
</dbReference>
<keyword evidence="4" id="KW-1185">Reference proteome</keyword>
<evidence type="ECO:0000313" key="4">
    <source>
        <dbReference type="Proteomes" id="UP000037043"/>
    </source>
</evidence>
<reference evidence="4" key="1">
    <citation type="submission" date="2015-08" db="EMBL/GenBank/DDBJ databases">
        <title>Genome sequence of the strict anaerobe Clostridium homopropionicum LuHBu1 (DSM 5847T).</title>
        <authorList>
            <person name="Poehlein A."/>
            <person name="Beck M."/>
            <person name="Schiel-Bengelsdorf B."/>
            <person name="Bengelsdorf F.R."/>
            <person name="Daniel R."/>
            <person name="Duerre P."/>
        </authorList>
    </citation>
    <scope>NUCLEOTIDE SEQUENCE [LARGE SCALE GENOMIC DNA]</scope>
    <source>
        <strain evidence="4">DSM 5847</strain>
    </source>
</reference>
<dbReference type="InterPro" id="IPR013022">
    <property type="entry name" value="Xyl_isomerase-like_TIM-brl"/>
</dbReference>
<accession>A0A0L6Z881</accession>